<dbReference type="Pfam" id="PF07553">
    <property type="entry name" value="Lipoprotein_Ltp"/>
    <property type="match status" value="1"/>
</dbReference>
<organism evidence="2 3">
    <name type="scientific">Actinoplanes derwentensis</name>
    <dbReference type="NCBI Taxonomy" id="113562"/>
    <lineage>
        <taxon>Bacteria</taxon>
        <taxon>Bacillati</taxon>
        <taxon>Actinomycetota</taxon>
        <taxon>Actinomycetes</taxon>
        <taxon>Micromonosporales</taxon>
        <taxon>Micromonosporaceae</taxon>
        <taxon>Actinoplanes</taxon>
    </lineage>
</organism>
<evidence type="ECO:0000313" key="2">
    <source>
        <dbReference type="EMBL" id="SDS73281.1"/>
    </source>
</evidence>
<evidence type="ECO:0000259" key="1">
    <source>
        <dbReference type="Pfam" id="PF07553"/>
    </source>
</evidence>
<evidence type="ECO:0000313" key="3">
    <source>
        <dbReference type="Proteomes" id="UP000198688"/>
    </source>
</evidence>
<feature type="domain" description="Putative host cell surface-exposed lipoprotein Ltp-like HTH region" evidence="1">
    <location>
        <begin position="66"/>
        <end position="104"/>
    </location>
</feature>
<gene>
    <name evidence="2" type="ORF">SAMN04489716_1476</name>
</gene>
<keyword evidence="2" id="KW-0449">Lipoprotein</keyword>
<protein>
    <submittedName>
        <fullName evidence="2">Host cell surface-exposed lipoprotein</fullName>
    </submittedName>
</protein>
<dbReference type="STRING" id="113562.SAMN04489716_1476"/>
<dbReference type="Proteomes" id="UP000198688">
    <property type="component" value="Chromosome I"/>
</dbReference>
<proteinExistence type="predicted"/>
<dbReference type="OrthoDB" id="2004788at2"/>
<accession>A0A1H1ULV5</accession>
<dbReference type="RefSeq" id="WP_092542784.1">
    <property type="nucleotide sequence ID" value="NZ_BOMJ01000053.1"/>
</dbReference>
<dbReference type="InterPro" id="IPR011434">
    <property type="entry name" value="Ltp-like_HTH"/>
</dbReference>
<dbReference type="InterPro" id="IPR036388">
    <property type="entry name" value="WH-like_DNA-bd_sf"/>
</dbReference>
<reference evidence="2 3" key="1">
    <citation type="submission" date="2016-10" db="EMBL/GenBank/DDBJ databases">
        <authorList>
            <person name="de Groot N.N."/>
        </authorList>
    </citation>
    <scope>NUCLEOTIDE SEQUENCE [LARGE SCALE GENOMIC DNA]</scope>
    <source>
        <strain evidence="2 3">DSM 43941</strain>
    </source>
</reference>
<dbReference type="Gene3D" id="1.10.10.10">
    <property type="entry name" value="Winged helix-like DNA-binding domain superfamily/Winged helix DNA-binding domain"/>
    <property type="match status" value="1"/>
</dbReference>
<dbReference type="EMBL" id="LT629758">
    <property type="protein sequence ID" value="SDS73281.1"/>
    <property type="molecule type" value="Genomic_DNA"/>
</dbReference>
<sequence>MTTMVAAPAKMSLHKKFALAYVGVLVGLTVIGIAAGGDGETPAGVPVAAATTMTVAEPVTVLTVSEQNAVEMASDYLEYSAFSRSGLINQLEYDGFTTDQADHGTTQVGL</sequence>
<dbReference type="AlphaFoldDB" id="A0A1H1ULV5"/>
<name>A0A1H1ULV5_9ACTN</name>
<keyword evidence="3" id="KW-1185">Reference proteome</keyword>